<protein>
    <submittedName>
        <fullName evidence="2">Uncharacterized protein</fullName>
    </submittedName>
</protein>
<keyword evidence="1" id="KW-0812">Transmembrane</keyword>
<dbReference type="AlphaFoldDB" id="A0A7S2TNB2"/>
<keyword evidence="1" id="KW-0472">Membrane</keyword>
<evidence type="ECO:0000256" key="1">
    <source>
        <dbReference type="SAM" id="Phobius"/>
    </source>
</evidence>
<proteinExistence type="predicted"/>
<keyword evidence="1" id="KW-1133">Transmembrane helix</keyword>
<gene>
    <name evidence="2" type="ORF">LSP00402_LOCUS8382</name>
</gene>
<reference evidence="2" key="1">
    <citation type="submission" date="2021-01" db="EMBL/GenBank/DDBJ databases">
        <authorList>
            <person name="Corre E."/>
            <person name="Pelletier E."/>
            <person name="Niang G."/>
            <person name="Scheremetjew M."/>
            <person name="Finn R."/>
            <person name="Kale V."/>
            <person name="Holt S."/>
            <person name="Cochrane G."/>
            <person name="Meng A."/>
            <person name="Brown T."/>
            <person name="Cohen L."/>
        </authorList>
    </citation>
    <scope>NUCLEOTIDE SEQUENCE</scope>
    <source>
        <strain evidence="2">CCMP622</strain>
    </source>
</reference>
<organism evidence="2">
    <name type="scientific">Lotharella oceanica</name>
    <dbReference type="NCBI Taxonomy" id="641309"/>
    <lineage>
        <taxon>Eukaryota</taxon>
        <taxon>Sar</taxon>
        <taxon>Rhizaria</taxon>
        <taxon>Cercozoa</taxon>
        <taxon>Chlorarachniophyceae</taxon>
        <taxon>Lotharella</taxon>
    </lineage>
</organism>
<name>A0A7S2TNB2_9EUKA</name>
<dbReference type="EMBL" id="HBHP01013453">
    <property type="protein sequence ID" value="CAD9760875.1"/>
    <property type="molecule type" value="Transcribed_RNA"/>
</dbReference>
<feature type="transmembrane region" description="Helical" evidence="1">
    <location>
        <begin position="252"/>
        <end position="269"/>
    </location>
</feature>
<evidence type="ECO:0000313" key="2">
    <source>
        <dbReference type="EMBL" id="CAD9760875.1"/>
    </source>
</evidence>
<sequence>MHRPTRFTVAKTDDPSKKVQYYWTYQEDESPVPLMHFHGAVKHMLAKNSGWQVNPPNLRPGEKDQCSMYETFEAVAFAKEDASGKRSVLSFEELASKDNPEHISVCARSAAEISKCLPRDDVFEALQSKTEANIYLWTIFAGVTELIEMHNPWLGKLSFDTHLALARASYVALDMLGANTFDAHWLSKSWFKEDRSMFWDAVERAVIRTIGKNRWTELTTRFIKTKHTFYKSREEKEDAEKTAEFVDASKEYTYYACIILAIGSAIALVKFSGLRRRKGAGLLFSKGSI</sequence>
<accession>A0A7S2TNB2</accession>